<feature type="transmembrane region" description="Helical" evidence="1">
    <location>
        <begin position="234"/>
        <end position="251"/>
    </location>
</feature>
<keyword evidence="3" id="KW-1185">Reference proteome</keyword>
<sequence length="485" mass="53970">MPVGPGNSDGCSNAAVACKAQKLAKRSRLETGEWRRRDRSPNGGTRCQRRFAIFGNSVKGESGPLHLVFQTGAAGRHGRGFAGRCSGPAATIINRVEDVWYQTARYSIRCGTVRTGTPREVCVRGIYDQDVFERLGGQFGGSRIRRQHGLPHQPIIDKMSRLVFRRTVVVAAGKHGKQSPGDCDCNAGKKRACQPPERPEMRERRTRWRISTPFGWSRCFQDGVGDMPEIELKIINIFVQLFILYLMRPYLIPRSWVKCTMRLICSPYCHTPFHVISSIFSILLINGDSTFSLWIVVVKAPSMAISLVVCLSTSIQGLVRKRDGLSIAALKSPQAHRYQDDGLTLALIDWLKSVSKVTPENSQKETLSPKAKDSKVKYGNFFALPTSTLTPKHNPRHLQSMTAADFCLGSRRGAVPLHISMHRLDNGGALRVCHPGRCGIASFEYSMKERQHVTNKPADMCGVEPWGADVALPCLSPDLGFRQYY</sequence>
<feature type="transmembrane region" description="Helical" evidence="1">
    <location>
        <begin position="291"/>
        <end position="312"/>
    </location>
</feature>
<name>A0AAI9XT65_9PEZI</name>
<keyword evidence="1" id="KW-0472">Membrane</keyword>
<gene>
    <name evidence="2" type="ORF">CCUS01_08466</name>
</gene>
<evidence type="ECO:0000313" key="3">
    <source>
        <dbReference type="Proteomes" id="UP001239213"/>
    </source>
</evidence>
<protein>
    <submittedName>
        <fullName evidence="2">Uncharacterized protein</fullName>
    </submittedName>
</protein>
<dbReference type="Proteomes" id="UP001239213">
    <property type="component" value="Unassembled WGS sequence"/>
</dbReference>
<accession>A0AAI9XT65</accession>
<evidence type="ECO:0000256" key="1">
    <source>
        <dbReference type="SAM" id="Phobius"/>
    </source>
</evidence>
<proteinExistence type="predicted"/>
<feature type="transmembrane region" description="Helical" evidence="1">
    <location>
        <begin position="263"/>
        <end position="285"/>
    </location>
</feature>
<evidence type="ECO:0000313" key="2">
    <source>
        <dbReference type="EMBL" id="KAK1462874.1"/>
    </source>
</evidence>
<dbReference type="EMBL" id="MPDP01000269">
    <property type="protein sequence ID" value="KAK1462874.1"/>
    <property type="molecule type" value="Genomic_DNA"/>
</dbReference>
<keyword evidence="1" id="KW-0812">Transmembrane</keyword>
<keyword evidence="1" id="KW-1133">Transmembrane helix</keyword>
<reference evidence="2" key="1">
    <citation type="submission" date="2016-11" db="EMBL/GenBank/DDBJ databases">
        <title>The genome sequence of Colletotrichum cuscutae.</title>
        <authorList>
            <person name="Baroncelli R."/>
        </authorList>
    </citation>
    <scope>NUCLEOTIDE SEQUENCE</scope>
    <source>
        <strain evidence="2">IMI 304802</strain>
    </source>
</reference>
<dbReference type="AlphaFoldDB" id="A0AAI9XT65"/>
<organism evidence="2 3">
    <name type="scientific">Colletotrichum cuscutae</name>
    <dbReference type="NCBI Taxonomy" id="1209917"/>
    <lineage>
        <taxon>Eukaryota</taxon>
        <taxon>Fungi</taxon>
        <taxon>Dikarya</taxon>
        <taxon>Ascomycota</taxon>
        <taxon>Pezizomycotina</taxon>
        <taxon>Sordariomycetes</taxon>
        <taxon>Hypocreomycetidae</taxon>
        <taxon>Glomerellales</taxon>
        <taxon>Glomerellaceae</taxon>
        <taxon>Colletotrichum</taxon>
        <taxon>Colletotrichum acutatum species complex</taxon>
    </lineage>
</organism>
<comment type="caution">
    <text evidence="2">The sequence shown here is derived from an EMBL/GenBank/DDBJ whole genome shotgun (WGS) entry which is preliminary data.</text>
</comment>